<dbReference type="NCBIfam" id="TIGR02937">
    <property type="entry name" value="sigma70-ECF"/>
    <property type="match status" value="1"/>
</dbReference>
<evidence type="ECO:0000256" key="2">
    <source>
        <dbReference type="ARBA" id="ARBA00023015"/>
    </source>
</evidence>
<accession>A0AAW9SKM7</accession>
<dbReference type="NCBIfam" id="TIGR02985">
    <property type="entry name" value="Sig70_bacteroi1"/>
    <property type="match status" value="1"/>
</dbReference>
<dbReference type="SUPFAM" id="SSF88946">
    <property type="entry name" value="Sigma2 domain of RNA polymerase sigma factors"/>
    <property type="match status" value="1"/>
</dbReference>
<dbReference type="AlphaFoldDB" id="A0AAW9SKM7"/>
<feature type="domain" description="RNA polymerase sigma factor 70 region 4 type 2" evidence="5">
    <location>
        <begin position="125"/>
        <end position="175"/>
    </location>
</feature>
<dbReference type="InterPro" id="IPR014284">
    <property type="entry name" value="RNA_pol_sigma-70_dom"/>
</dbReference>
<dbReference type="Pfam" id="PF08281">
    <property type="entry name" value="Sigma70_r4_2"/>
    <property type="match status" value="1"/>
</dbReference>
<keyword evidence="4" id="KW-0804">Transcription</keyword>
<evidence type="ECO:0000313" key="6">
    <source>
        <dbReference type="EMBL" id="MEN7551688.1"/>
    </source>
</evidence>
<dbReference type="SUPFAM" id="SSF88659">
    <property type="entry name" value="Sigma3 and sigma4 domains of RNA polymerase sigma factors"/>
    <property type="match status" value="1"/>
</dbReference>
<evidence type="ECO:0000259" key="5">
    <source>
        <dbReference type="Pfam" id="PF08281"/>
    </source>
</evidence>
<dbReference type="InterPro" id="IPR013325">
    <property type="entry name" value="RNA_pol_sigma_r2"/>
</dbReference>
<organism evidence="6 7">
    <name type="scientific">Rapidithrix thailandica</name>
    <dbReference type="NCBI Taxonomy" id="413964"/>
    <lineage>
        <taxon>Bacteria</taxon>
        <taxon>Pseudomonadati</taxon>
        <taxon>Bacteroidota</taxon>
        <taxon>Cytophagia</taxon>
        <taxon>Cytophagales</taxon>
        <taxon>Flammeovirgaceae</taxon>
        <taxon>Rapidithrix</taxon>
    </lineage>
</organism>
<evidence type="ECO:0000256" key="1">
    <source>
        <dbReference type="ARBA" id="ARBA00010641"/>
    </source>
</evidence>
<dbReference type="GO" id="GO:0016987">
    <property type="term" value="F:sigma factor activity"/>
    <property type="evidence" value="ECO:0007669"/>
    <property type="project" value="UniProtKB-KW"/>
</dbReference>
<dbReference type="GO" id="GO:0003677">
    <property type="term" value="F:DNA binding"/>
    <property type="evidence" value="ECO:0007669"/>
    <property type="project" value="InterPro"/>
</dbReference>
<proteinExistence type="inferred from homology"/>
<dbReference type="Proteomes" id="UP001403385">
    <property type="component" value="Unassembled WGS sequence"/>
</dbReference>
<keyword evidence="2" id="KW-0805">Transcription regulation</keyword>
<dbReference type="InterPro" id="IPR036388">
    <property type="entry name" value="WH-like_DNA-bd_sf"/>
</dbReference>
<keyword evidence="3" id="KW-0731">Sigma factor</keyword>
<comment type="similarity">
    <text evidence="1">Belongs to the sigma-70 factor family. ECF subfamily.</text>
</comment>
<dbReference type="GO" id="GO:0006352">
    <property type="term" value="P:DNA-templated transcription initiation"/>
    <property type="evidence" value="ECO:0007669"/>
    <property type="project" value="InterPro"/>
</dbReference>
<sequence length="188" mass="22039">MGQDKLNKLSDDQLLALIKEGNRLAFDHVYNRYWKKLFAYAFNILNEKVLVEDALHEVFTRIWLNKDSIEIANLQNYLFVSVRNKSISLLSKVKFTEFDEHIMDTLSLSPEGEDHLNYQDLKATIEDIAKELPNRCREIFFMSRYKGYSNAEIARHFQISHRTVENQLSIALKHIRSAVSKNKANFNI</sequence>
<evidence type="ECO:0000256" key="3">
    <source>
        <dbReference type="ARBA" id="ARBA00023082"/>
    </source>
</evidence>
<dbReference type="PANTHER" id="PTHR43133">
    <property type="entry name" value="RNA POLYMERASE ECF-TYPE SIGMA FACTO"/>
    <property type="match status" value="1"/>
</dbReference>
<evidence type="ECO:0000313" key="7">
    <source>
        <dbReference type="Proteomes" id="UP001403385"/>
    </source>
</evidence>
<dbReference type="InterPro" id="IPR039425">
    <property type="entry name" value="RNA_pol_sigma-70-like"/>
</dbReference>
<dbReference type="Gene3D" id="1.10.1740.10">
    <property type="match status" value="1"/>
</dbReference>
<dbReference type="RefSeq" id="WP_346824467.1">
    <property type="nucleotide sequence ID" value="NZ_JBDKWZ010000025.1"/>
</dbReference>
<protein>
    <submittedName>
        <fullName evidence="6">RNA polymerase sigma-70 factor</fullName>
    </submittedName>
</protein>
<dbReference type="InterPro" id="IPR014327">
    <property type="entry name" value="RNA_pol_sigma70_bacteroid"/>
</dbReference>
<comment type="caution">
    <text evidence="6">The sequence shown here is derived from an EMBL/GenBank/DDBJ whole genome shotgun (WGS) entry which is preliminary data.</text>
</comment>
<dbReference type="PANTHER" id="PTHR43133:SF46">
    <property type="entry name" value="RNA POLYMERASE SIGMA-70 FACTOR ECF SUBFAMILY"/>
    <property type="match status" value="1"/>
</dbReference>
<dbReference type="Gene3D" id="1.10.10.10">
    <property type="entry name" value="Winged helix-like DNA-binding domain superfamily/Winged helix DNA-binding domain"/>
    <property type="match status" value="1"/>
</dbReference>
<dbReference type="InterPro" id="IPR013324">
    <property type="entry name" value="RNA_pol_sigma_r3/r4-like"/>
</dbReference>
<keyword evidence="7" id="KW-1185">Reference proteome</keyword>
<gene>
    <name evidence="6" type="ORF">AAG747_27480</name>
</gene>
<name>A0AAW9SKM7_9BACT</name>
<evidence type="ECO:0000256" key="4">
    <source>
        <dbReference type="ARBA" id="ARBA00023163"/>
    </source>
</evidence>
<reference evidence="6 7" key="1">
    <citation type="submission" date="2024-04" db="EMBL/GenBank/DDBJ databases">
        <title>Novel genus in family Flammeovirgaceae.</title>
        <authorList>
            <person name="Nguyen T.H."/>
            <person name="Vuong T.Q."/>
            <person name="Le H."/>
            <person name="Kim S.-G."/>
        </authorList>
    </citation>
    <scope>NUCLEOTIDE SEQUENCE [LARGE SCALE GENOMIC DNA]</scope>
    <source>
        <strain evidence="6 7">JCM 23209</strain>
    </source>
</reference>
<dbReference type="EMBL" id="JBDKWZ010000025">
    <property type="protein sequence ID" value="MEN7551688.1"/>
    <property type="molecule type" value="Genomic_DNA"/>
</dbReference>
<dbReference type="InterPro" id="IPR013249">
    <property type="entry name" value="RNA_pol_sigma70_r4_t2"/>
</dbReference>